<dbReference type="NCBIfam" id="TIGR02212">
    <property type="entry name" value="lolCE"/>
    <property type="match status" value="1"/>
</dbReference>
<feature type="transmembrane region" description="Helical" evidence="8">
    <location>
        <begin position="380"/>
        <end position="397"/>
    </location>
</feature>
<evidence type="ECO:0000313" key="11">
    <source>
        <dbReference type="EMBL" id="RXJ72424.1"/>
    </source>
</evidence>
<evidence type="ECO:0000259" key="10">
    <source>
        <dbReference type="Pfam" id="PF12704"/>
    </source>
</evidence>
<evidence type="ECO:0000256" key="2">
    <source>
        <dbReference type="ARBA" id="ARBA00005236"/>
    </source>
</evidence>
<dbReference type="InterPro" id="IPR003838">
    <property type="entry name" value="ABC3_permease_C"/>
</dbReference>
<dbReference type="AlphaFoldDB" id="A0A4Q0YQT2"/>
<reference evidence="11 12" key="1">
    <citation type="submission" date="2017-10" db="EMBL/GenBank/DDBJ databases">
        <title>Nyctiphanis sp. nov., isolated from the stomach of the euphausiid Nyctiphanes simplex (Hansen, 1911) in the Gulf of California.</title>
        <authorList>
            <person name="Gomez-Gil B."/>
            <person name="Aguilar-Mendez M."/>
            <person name="Lopez-Cortes A."/>
            <person name="Gomez-Gutierrez J."/>
            <person name="Roque A."/>
            <person name="Lang E."/>
            <person name="Gonzalez-Castillo A."/>
        </authorList>
    </citation>
    <scope>NUCLEOTIDE SEQUENCE [LARGE SCALE GENOMIC DNA]</scope>
    <source>
        <strain evidence="11 12">CAIM 600</strain>
    </source>
</reference>
<comment type="caution">
    <text evidence="11">The sequence shown here is derived from an EMBL/GenBank/DDBJ whole genome shotgun (WGS) entry which is preliminary data.</text>
</comment>
<proteinExistence type="inferred from homology"/>
<comment type="subcellular location">
    <subcellularLocation>
        <location evidence="1">Cell membrane</location>
        <topology evidence="1">Multi-pass membrane protein</topology>
    </subcellularLocation>
</comment>
<keyword evidence="5 8" id="KW-0812">Transmembrane</keyword>
<keyword evidence="12" id="KW-1185">Reference proteome</keyword>
<name>A0A4Q0YQT2_9GAMM</name>
<keyword evidence="4" id="KW-1003">Cell membrane</keyword>
<dbReference type="OrthoDB" id="9808461at2"/>
<dbReference type="RefSeq" id="WP_129123102.1">
    <property type="nucleotide sequence ID" value="NZ_PEIB01000021.1"/>
</dbReference>
<dbReference type="PANTHER" id="PTHR30489">
    <property type="entry name" value="LIPOPROTEIN-RELEASING SYSTEM TRANSMEMBRANE PROTEIN LOLE"/>
    <property type="match status" value="1"/>
</dbReference>
<keyword evidence="3" id="KW-0813">Transport</keyword>
<evidence type="ECO:0000256" key="4">
    <source>
        <dbReference type="ARBA" id="ARBA00022475"/>
    </source>
</evidence>
<evidence type="ECO:0000256" key="3">
    <source>
        <dbReference type="ARBA" id="ARBA00022448"/>
    </source>
</evidence>
<evidence type="ECO:0000259" key="9">
    <source>
        <dbReference type="Pfam" id="PF02687"/>
    </source>
</evidence>
<dbReference type="GO" id="GO:0042953">
    <property type="term" value="P:lipoprotein transport"/>
    <property type="evidence" value="ECO:0007669"/>
    <property type="project" value="InterPro"/>
</dbReference>
<evidence type="ECO:0000256" key="6">
    <source>
        <dbReference type="ARBA" id="ARBA00022989"/>
    </source>
</evidence>
<feature type="transmembrane region" description="Helical" evidence="8">
    <location>
        <begin position="270"/>
        <end position="293"/>
    </location>
</feature>
<dbReference type="Proteomes" id="UP000290287">
    <property type="component" value="Unassembled WGS sequence"/>
</dbReference>
<keyword evidence="6 8" id="KW-1133">Transmembrane helix</keyword>
<evidence type="ECO:0000256" key="7">
    <source>
        <dbReference type="ARBA" id="ARBA00023136"/>
    </source>
</evidence>
<dbReference type="NCBIfam" id="TIGR02213">
    <property type="entry name" value="lolE_release"/>
    <property type="match status" value="1"/>
</dbReference>
<organism evidence="11 12">
    <name type="scientific">Veronia nyctiphanis</name>
    <dbReference type="NCBI Taxonomy" id="1278244"/>
    <lineage>
        <taxon>Bacteria</taxon>
        <taxon>Pseudomonadati</taxon>
        <taxon>Pseudomonadota</taxon>
        <taxon>Gammaproteobacteria</taxon>
        <taxon>Vibrionales</taxon>
        <taxon>Vibrionaceae</taxon>
        <taxon>Veronia</taxon>
    </lineage>
</organism>
<evidence type="ECO:0000256" key="5">
    <source>
        <dbReference type="ARBA" id="ARBA00022692"/>
    </source>
</evidence>
<sequence length="414" mass="45085">MLSSLSLFIGRRFSRTQRRNVLVSFISLSSTIGIAVGVMVVILGLSAMNGFERELNNRILSVIPHGELEGVEAPIFNWQGVKNDALKNPQIIGAAPYVKFTALLEKGSRQAPAELRGIVPDQENQVSSISSFIDRDGWQSLKNGDDVIVLGKGIADKLEVGVGDWVTAMLPSPDPELRLKAPKRIRMKVTGILSLGGQIDHSLALISLADGQKNLNLGHSVSGVSLKMKDPFQAREVMGELRGVIKEYVYLRNWTTKFGSIFRDIQMVRAIMYLVMVLMISVASFNIVSTLMMAVKDRTSEIAILRTLGAEDRLIKSIFVWHGVMSGIAGSLIGCALGSMLALNLTVVMSAIENAIGHKFLSGGIYFIDFLPTQLNSTDLLVVSLTAITLSLLATWYPSRRACQLNPASVLSAK</sequence>
<gene>
    <name evidence="11" type="ORF">CS022_15925</name>
</gene>
<dbReference type="InterPro" id="IPR025857">
    <property type="entry name" value="MacB_PCD"/>
</dbReference>
<dbReference type="Pfam" id="PF12704">
    <property type="entry name" value="MacB_PCD"/>
    <property type="match status" value="1"/>
</dbReference>
<dbReference type="InterPro" id="IPR011926">
    <property type="entry name" value="LolE_gammaproteobact"/>
</dbReference>
<feature type="transmembrane region" description="Helical" evidence="8">
    <location>
        <begin position="314"/>
        <end position="343"/>
    </location>
</feature>
<dbReference type="GO" id="GO:0044874">
    <property type="term" value="P:lipoprotein localization to outer membrane"/>
    <property type="evidence" value="ECO:0007669"/>
    <property type="project" value="InterPro"/>
</dbReference>
<dbReference type="InterPro" id="IPR011925">
    <property type="entry name" value="LolCE_TM"/>
</dbReference>
<protein>
    <submittedName>
        <fullName evidence="11">Lipoprotein-releasing system transmembrane subunit LolE</fullName>
    </submittedName>
</protein>
<dbReference type="PANTHER" id="PTHR30489:SF0">
    <property type="entry name" value="LIPOPROTEIN-RELEASING SYSTEM TRANSMEMBRANE PROTEIN LOLE"/>
    <property type="match status" value="1"/>
</dbReference>
<feature type="transmembrane region" description="Helical" evidence="8">
    <location>
        <begin position="21"/>
        <end position="48"/>
    </location>
</feature>
<comment type="similarity">
    <text evidence="2">Belongs to the ABC-4 integral membrane protein family. LolC/E subfamily.</text>
</comment>
<keyword evidence="7 8" id="KW-0472">Membrane</keyword>
<evidence type="ECO:0000256" key="8">
    <source>
        <dbReference type="SAM" id="Phobius"/>
    </source>
</evidence>
<accession>A0A4Q0YQT2</accession>
<evidence type="ECO:0000256" key="1">
    <source>
        <dbReference type="ARBA" id="ARBA00004651"/>
    </source>
</evidence>
<keyword evidence="11" id="KW-0449">Lipoprotein</keyword>
<dbReference type="InterPro" id="IPR051447">
    <property type="entry name" value="Lipoprotein-release_system"/>
</dbReference>
<dbReference type="Pfam" id="PF02687">
    <property type="entry name" value="FtsX"/>
    <property type="match status" value="1"/>
</dbReference>
<feature type="domain" description="MacB-like periplasmic core" evidence="10">
    <location>
        <begin position="30"/>
        <end position="242"/>
    </location>
</feature>
<evidence type="ECO:0000313" key="12">
    <source>
        <dbReference type="Proteomes" id="UP000290287"/>
    </source>
</evidence>
<dbReference type="EMBL" id="PEIB01000021">
    <property type="protein sequence ID" value="RXJ72424.1"/>
    <property type="molecule type" value="Genomic_DNA"/>
</dbReference>
<dbReference type="GO" id="GO:0098797">
    <property type="term" value="C:plasma membrane protein complex"/>
    <property type="evidence" value="ECO:0007669"/>
    <property type="project" value="TreeGrafter"/>
</dbReference>
<dbReference type="NCBIfam" id="NF008357">
    <property type="entry name" value="PRK11146.1"/>
    <property type="match status" value="1"/>
</dbReference>
<feature type="domain" description="ABC3 transporter permease C-terminal" evidence="9">
    <location>
        <begin position="274"/>
        <end position="407"/>
    </location>
</feature>